<comment type="caution">
    <text evidence="2">The sequence shown here is derived from an EMBL/GenBank/DDBJ whole genome shotgun (WGS) entry which is preliminary data.</text>
</comment>
<name>A0A8J8KD01_9BACI</name>
<sequence length="71" mass="8336">MKEFIGIFLVSIIICWMFAIFFIGFIVENAWVLIIFIAFVLAVIVTIFIKLVSRIEDLERKVEKLLNNKQD</sequence>
<keyword evidence="1" id="KW-0812">Transmembrane</keyword>
<evidence type="ECO:0000313" key="3">
    <source>
        <dbReference type="Proteomes" id="UP000625804"/>
    </source>
</evidence>
<feature type="transmembrane region" description="Helical" evidence="1">
    <location>
        <begin position="33"/>
        <end position="52"/>
    </location>
</feature>
<dbReference type="AlphaFoldDB" id="A0A8J8KD01"/>
<evidence type="ECO:0000256" key="1">
    <source>
        <dbReference type="SAM" id="Phobius"/>
    </source>
</evidence>
<keyword evidence="1" id="KW-1133">Transmembrane helix</keyword>
<protein>
    <submittedName>
        <fullName evidence="2">Uncharacterized protein</fullName>
    </submittedName>
</protein>
<proteinExistence type="predicted"/>
<organism evidence="2 3">
    <name type="scientific">Calidifontibacillus erzurumensis</name>
    <dbReference type="NCBI Taxonomy" id="2741433"/>
    <lineage>
        <taxon>Bacteria</taxon>
        <taxon>Bacillati</taxon>
        <taxon>Bacillota</taxon>
        <taxon>Bacilli</taxon>
        <taxon>Bacillales</taxon>
        <taxon>Bacillaceae</taxon>
        <taxon>Calidifontibacillus/Schinkia group</taxon>
        <taxon>Calidifontibacillus</taxon>
    </lineage>
</organism>
<dbReference type="EMBL" id="JABTTE010000029">
    <property type="protein sequence ID" value="NSL53122.1"/>
    <property type="molecule type" value="Genomic_DNA"/>
</dbReference>
<reference evidence="2" key="1">
    <citation type="submission" date="2020-06" db="EMBL/GenBank/DDBJ databases">
        <title>A novel thermopfilic bacterium from Erzurum, Turkey.</title>
        <authorList>
            <person name="Adiguzel A."/>
            <person name="Ay H."/>
            <person name="Baltaci M.O."/>
        </authorList>
    </citation>
    <scope>NUCLEOTIDE SEQUENCE</scope>
    <source>
        <strain evidence="2">P2</strain>
    </source>
</reference>
<dbReference type="Proteomes" id="UP000625804">
    <property type="component" value="Unassembled WGS sequence"/>
</dbReference>
<accession>A0A8J8KD01</accession>
<evidence type="ECO:0000313" key="2">
    <source>
        <dbReference type="EMBL" id="NSL53122.1"/>
    </source>
</evidence>
<dbReference type="RefSeq" id="WP_173732324.1">
    <property type="nucleotide sequence ID" value="NZ_JABTTE010000029.1"/>
</dbReference>
<keyword evidence="1" id="KW-0472">Membrane</keyword>
<gene>
    <name evidence="2" type="ORF">HR057_15360</name>
</gene>
<keyword evidence="3" id="KW-1185">Reference proteome</keyword>
<feature type="transmembrane region" description="Helical" evidence="1">
    <location>
        <begin position="7"/>
        <end position="27"/>
    </location>
</feature>